<gene>
    <name evidence="2" type="ORF">GFD25_11605</name>
</gene>
<evidence type="ECO:0000313" key="3">
    <source>
        <dbReference type="Proteomes" id="UP000469194"/>
    </source>
</evidence>
<feature type="compositionally biased region" description="Basic and acidic residues" evidence="1">
    <location>
        <begin position="93"/>
        <end position="113"/>
    </location>
</feature>
<keyword evidence="3" id="KW-1185">Reference proteome</keyword>
<comment type="caution">
    <text evidence="2">The sequence shown here is derived from an EMBL/GenBank/DDBJ whole genome shotgun (WGS) entry which is preliminary data.</text>
</comment>
<evidence type="ECO:0000313" key="2">
    <source>
        <dbReference type="EMBL" id="NEG90608.1"/>
    </source>
</evidence>
<dbReference type="RefSeq" id="WP_163233012.1">
    <property type="nucleotide sequence ID" value="NZ_WHZW01000036.1"/>
</dbReference>
<evidence type="ECO:0000256" key="1">
    <source>
        <dbReference type="SAM" id="MobiDB-lite"/>
    </source>
</evidence>
<sequence>MGRSVPHRPKILTLLHLWYANRPALQYDWIACWGGPWDPRITPARAAWPMLREILMDRSSHSFAALAGWAYIPDPADKYIHAVNQGASKLRRRPDWQRRDIGRDSPHPRAKDERLRSRLKARLGIVGTGG</sequence>
<dbReference type="EMBL" id="WHZW01000036">
    <property type="protein sequence ID" value="NEG90608.1"/>
    <property type="molecule type" value="Genomic_DNA"/>
</dbReference>
<organism evidence="2 3">
    <name type="scientific">Bifidobacterium aerophilum</name>
    <dbReference type="NCBI Taxonomy" id="1798155"/>
    <lineage>
        <taxon>Bacteria</taxon>
        <taxon>Bacillati</taxon>
        <taxon>Actinomycetota</taxon>
        <taxon>Actinomycetes</taxon>
        <taxon>Bifidobacteriales</taxon>
        <taxon>Bifidobacteriaceae</taxon>
        <taxon>Bifidobacterium</taxon>
    </lineage>
</organism>
<protein>
    <submittedName>
        <fullName evidence="2">Uncharacterized protein</fullName>
    </submittedName>
</protein>
<proteinExistence type="predicted"/>
<name>A0A6N9Z7L4_9BIFI</name>
<accession>A0A6N9Z7L4</accession>
<dbReference type="AlphaFoldDB" id="A0A6N9Z7L4"/>
<dbReference type="Proteomes" id="UP000469194">
    <property type="component" value="Unassembled WGS sequence"/>
</dbReference>
<feature type="region of interest" description="Disordered" evidence="1">
    <location>
        <begin position="87"/>
        <end position="113"/>
    </location>
</feature>
<reference evidence="2 3" key="1">
    <citation type="submission" date="2019-10" db="EMBL/GenBank/DDBJ databases">
        <title>Bifidobacterium from non-human primates.</title>
        <authorList>
            <person name="Modesto M."/>
        </authorList>
    </citation>
    <scope>NUCLEOTIDE SEQUENCE [LARGE SCALE GENOMIC DNA]</scope>
    <source>
        <strain evidence="2 3">TRE17</strain>
    </source>
</reference>